<dbReference type="InterPro" id="IPR001405">
    <property type="entry name" value="UPF0758"/>
</dbReference>
<evidence type="ECO:0000313" key="8">
    <source>
        <dbReference type="EMBL" id="OYW99342.1"/>
    </source>
</evidence>
<dbReference type="EMBL" id="NCDQ01000407">
    <property type="protein sequence ID" value="OYW99342.1"/>
    <property type="molecule type" value="Genomic_DNA"/>
</dbReference>
<dbReference type="InterPro" id="IPR025657">
    <property type="entry name" value="RadC_JAB"/>
</dbReference>
<protein>
    <recommendedName>
        <fullName evidence="7">MPN domain-containing protein</fullName>
    </recommendedName>
</protein>
<dbReference type="AlphaFoldDB" id="A0A258CWA4"/>
<keyword evidence="1" id="KW-0645">Protease</keyword>
<dbReference type="NCBIfam" id="NF000642">
    <property type="entry name" value="PRK00024.1"/>
    <property type="match status" value="1"/>
</dbReference>
<evidence type="ECO:0000256" key="3">
    <source>
        <dbReference type="ARBA" id="ARBA00022801"/>
    </source>
</evidence>
<feature type="domain" description="MPN" evidence="7">
    <location>
        <begin position="131"/>
        <end position="253"/>
    </location>
</feature>
<accession>A0A258CWA4</accession>
<keyword evidence="3" id="KW-0378">Hydrolase</keyword>
<dbReference type="PANTHER" id="PTHR30471:SF3">
    <property type="entry name" value="UPF0758 PROTEIN YEES-RELATED"/>
    <property type="match status" value="1"/>
</dbReference>
<dbReference type="PANTHER" id="PTHR30471">
    <property type="entry name" value="DNA REPAIR PROTEIN RADC"/>
    <property type="match status" value="1"/>
</dbReference>
<evidence type="ECO:0000256" key="1">
    <source>
        <dbReference type="ARBA" id="ARBA00022670"/>
    </source>
</evidence>
<dbReference type="InterPro" id="IPR037518">
    <property type="entry name" value="MPN"/>
</dbReference>
<comment type="caution">
    <text evidence="8">The sequence shown here is derived from an EMBL/GenBank/DDBJ whole genome shotgun (WGS) entry which is preliminary data.</text>
</comment>
<dbReference type="Pfam" id="PF04002">
    <property type="entry name" value="RadC"/>
    <property type="match status" value="1"/>
</dbReference>
<evidence type="ECO:0000259" key="7">
    <source>
        <dbReference type="PROSITE" id="PS50249"/>
    </source>
</evidence>
<evidence type="ECO:0000256" key="4">
    <source>
        <dbReference type="ARBA" id="ARBA00022833"/>
    </source>
</evidence>
<dbReference type="Gene3D" id="3.40.140.10">
    <property type="entry name" value="Cytidine Deaminase, domain 2"/>
    <property type="match status" value="1"/>
</dbReference>
<evidence type="ECO:0000256" key="6">
    <source>
        <dbReference type="RuleBase" id="RU003797"/>
    </source>
</evidence>
<dbReference type="NCBIfam" id="TIGR00608">
    <property type="entry name" value="radc"/>
    <property type="match status" value="1"/>
</dbReference>
<sequence>MPRPTHRNDATPCQTADLFAAAGVGEMTARYAGPSSPAPSNGTLGARAATGGLASLSDIEALELLLSRSLANGARATAVALLARFGCLRRVLTADLAALSTFVDTRVGIDLQLIYDAARRLAAAELPGRCVVSSWTALIDYLKLTMAHCEREAFRVLFLDKKNQLIADEILNHGTVDHAPVYPREVVRRALEVSASAVILVHNHPSGDQTPSSADIEMTKKVVDAARTLGIAVHDHVIVGRAEVASFKALGLI</sequence>
<dbReference type="GO" id="GO:0006508">
    <property type="term" value="P:proteolysis"/>
    <property type="evidence" value="ECO:0007669"/>
    <property type="project" value="UniProtKB-KW"/>
</dbReference>
<dbReference type="SUPFAM" id="SSF102712">
    <property type="entry name" value="JAB1/MPN domain"/>
    <property type="match status" value="1"/>
</dbReference>
<reference evidence="8 9" key="1">
    <citation type="submission" date="2017-03" db="EMBL/GenBank/DDBJ databases">
        <title>Lifting the veil on microbial sulfur biogeochemistry in mining wastewaters.</title>
        <authorList>
            <person name="Kantor R.S."/>
            <person name="Colenbrander Nelson T."/>
            <person name="Marshall S."/>
            <person name="Bennett D."/>
            <person name="Apte S."/>
            <person name="Camacho D."/>
            <person name="Thomas B.C."/>
            <person name="Warren L.A."/>
            <person name="Banfield J.F."/>
        </authorList>
    </citation>
    <scope>NUCLEOTIDE SEQUENCE [LARGE SCALE GENOMIC DNA]</scope>
    <source>
        <strain evidence="8">32-67-7</strain>
    </source>
</reference>
<evidence type="ECO:0000256" key="2">
    <source>
        <dbReference type="ARBA" id="ARBA00022723"/>
    </source>
</evidence>
<organism evidence="8 9">
    <name type="scientific">Caulobacter vibrioides</name>
    <name type="common">Caulobacter crescentus</name>
    <dbReference type="NCBI Taxonomy" id="155892"/>
    <lineage>
        <taxon>Bacteria</taxon>
        <taxon>Pseudomonadati</taxon>
        <taxon>Pseudomonadota</taxon>
        <taxon>Alphaproteobacteria</taxon>
        <taxon>Caulobacterales</taxon>
        <taxon>Caulobacteraceae</taxon>
        <taxon>Caulobacter</taxon>
    </lineage>
</organism>
<keyword evidence="4" id="KW-0862">Zinc</keyword>
<keyword evidence="5" id="KW-0482">Metalloprotease</keyword>
<keyword evidence="2" id="KW-0479">Metal-binding</keyword>
<evidence type="ECO:0000256" key="5">
    <source>
        <dbReference type="ARBA" id="ARBA00023049"/>
    </source>
</evidence>
<dbReference type="CDD" id="cd08071">
    <property type="entry name" value="MPN_DUF2466"/>
    <property type="match status" value="1"/>
</dbReference>
<dbReference type="Proteomes" id="UP000215616">
    <property type="component" value="Unassembled WGS sequence"/>
</dbReference>
<dbReference type="GO" id="GO:0046872">
    <property type="term" value="F:metal ion binding"/>
    <property type="evidence" value="ECO:0007669"/>
    <property type="project" value="UniProtKB-KW"/>
</dbReference>
<proteinExistence type="inferred from homology"/>
<comment type="similarity">
    <text evidence="6">Belongs to the UPF0758 family.</text>
</comment>
<dbReference type="PROSITE" id="PS50249">
    <property type="entry name" value="MPN"/>
    <property type="match status" value="1"/>
</dbReference>
<name>A0A258CWA4_CAUVI</name>
<evidence type="ECO:0000313" key="9">
    <source>
        <dbReference type="Proteomes" id="UP000215616"/>
    </source>
</evidence>
<dbReference type="InterPro" id="IPR020891">
    <property type="entry name" value="UPF0758_CS"/>
</dbReference>
<dbReference type="GO" id="GO:0008237">
    <property type="term" value="F:metallopeptidase activity"/>
    <property type="evidence" value="ECO:0007669"/>
    <property type="project" value="UniProtKB-KW"/>
</dbReference>
<gene>
    <name evidence="8" type="ORF">B7Z12_18245</name>
</gene>
<dbReference type="PROSITE" id="PS01302">
    <property type="entry name" value="UPF0758"/>
    <property type="match status" value="1"/>
</dbReference>